<dbReference type="PANTHER" id="PTHR34846:SF10">
    <property type="entry name" value="CYTOPLASMIC PROTEIN"/>
    <property type="match status" value="1"/>
</dbReference>
<dbReference type="AlphaFoldDB" id="A0A1B8P3A0"/>
<dbReference type="PANTHER" id="PTHR34846">
    <property type="entry name" value="4-CARBOXYMUCONOLACTONE DECARBOXYLASE FAMILY PROTEIN (AFU_ORTHOLOGUE AFUA_6G11590)"/>
    <property type="match status" value="1"/>
</dbReference>
<dbReference type="SUPFAM" id="SSF69118">
    <property type="entry name" value="AhpD-like"/>
    <property type="match status" value="1"/>
</dbReference>
<protein>
    <submittedName>
        <fullName evidence="1">Carboxymuconolactone decarboxylase family protein</fullName>
    </submittedName>
</protein>
<gene>
    <name evidence="1" type="ORF">A8U91_01074</name>
</gene>
<dbReference type="InterPro" id="IPR029032">
    <property type="entry name" value="AhpD-like"/>
</dbReference>
<dbReference type="GO" id="GO:0051920">
    <property type="term" value="F:peroxiredoxin activity"/>
    <property type="evidence" value="ECO:0007669"/>
    <property type="project" value="InterPro"/>
</dbReference>
<dbReference type="RefSeq" id="WP_013332081.1">
    <property type="nucleotide sequence ID" value="NZ_CP087224.1"/>
</dbReference>
<sequence>MQEYVSRADFYRLQPALVKGLQSTQEAVAASGIEPGLIHLVFLRASQLNGCAFCQRMHSEEARGDGERQARLDVLPAWRESPGFSERERAALAWTEALTLLAESEVDESLRDRVKASFSLEEQLSLTSLVVVINGWNRIVLSCGFRPEIDER</sequence>
<evidence type="ECO:0000313" key="1">
    <source>
        <dbReference type="EMBL" id="OBX36727.1"/>
    </source>
</evidence>
<dbReference type="NCBIfam" id="TIGR00778">
    <property type="entry name" value="ahpD_dom"/>
    <property type="match status" value="1"/>
</dbReference>
<name>A0A1B8P3A0_HALEL</name>
<evidence type="ECO:0000313" key="2">
    <source>
        <dbReference type="Proteomes" id="UP000092504"/>
    </source>
</evidence>
<dbReference type="Proteomes" id="UP000092504">
    <property type="component" value="Unassembled WGS sequence"/>
</dbReference>
<dbReference type="GeneID" id="91009628"/>
<dbReference type="OMA" id="TMNAFNR"/>
<reference evidence="1 2" key="1">
    <citation type="submission" date="2016-06" db="EMBL/GenBank/DDBJ databases">
        <title>Genome sequence of halotolerant plant growth promoting strain of Halomonas elongata HEK1 isolated from salterns of Rann of Kutch, Gujarat, India.</title>
        <authorList>
            <person name="Gaba S."/>
            <person name="Singh R.N."/>
            <person name="Abrol S."/>
            <person name="Kaushik R."/>
            <person name="Saxena A.K."/>
        </authorList>
    </citation>
    <scope>NUCLEOTIDE SEQUENCE [LARGE SCALE GENOMIC DNA]</scope>
    <source>
        <strain evidence="1 2">HEK1</strain>
    </source>
</reference>
<comment type="caution">
    <text evidence="1">The sequence shown here is derived from an EMBL/GenBank/DDBJ whole genome shotgun (WGS) entry which is preliminary data.</text>
</comment>
<dbReference type="InterPro" id="IPR003779">
    <property type="entry name" value="CMD-like"/>
</dbReference>
<dbReference type="Pfam" id="PF02627">
    <property type="entry name" value="CMD"/>
    <property type="match status" value="1"/>
</dbReference>
<dbReference type="PATRIC" id="fig|2746.7.peg.1105"/>
<dbReference type="Gene3D" id="1.20.1290.10">
    <property type="entry name" value="AhpD-like"/>
    <property type="match status" value="1"/>
</dbReference>
<organism evidence="1 2">
    <name type="scientific">Halomonas elongata</name>
    <dbReference type="NCBI Taxonomy" id="2746"/>
    <lineage>
        <taxon>Bacteria</taxon>
        <taxon>Pseudomonadati</taxon>
        <taxon>Pseudomonadota</taxon>
        <taxon>Gammaproteobacteria</taxon>
        <taxon>Oceanospirillales</taxon>
        <taxon>Halomonadaceae</taxon>
        <taxon>Halomonas</taxon>
    </lineage>
</organism>
<accession>A0A1B8P3A0</accession>
<dbReference type="InterPro" id="IPR004675">
    <property type="entry name" value="AhpD_core"/>
</dbReference>
<proteinExistence type="predicted"/>
<dbReference type="EMBL" id="MAJD01000001">
    <property type="protein sequence ID" value="OBX36727.1"/>
    <property type="molecule type" value="Genomic_DNA"/>
</dbReference>